<name>A0ABT5VAS9_9BACI</name>
<evidence type="ECO:0000256" key="1">
    <source>
        <dbReference type="ARBA" id="ARBA00010211"/>
    </source>
</evidence>
<dbReference type="RefSeq" id="WP_275117185.1">
    <property type="nucleotide sequence ID" value="NZ_JAOTPO010000002.1"/>
</dbReference>
<sequence>MRFVTFEYKGQQSIGLLNDDQTRVIDLASVLNEKGSTINIPSTLLEAIDLGETFIDEVTSSFQWLEKRNIEDYSFYLKDPELRLLAPIPRPSKNIFCVGKNYAAHAIEMGSAADIPEHLLMFTKAPTTVIGTEETVFNHAHITSQLDYEGEIAVIIGKKGTAIKEEEAYDYIFGYTLLNDITARDLQKKHKQFFLGKSLDTTCPMGPWITHSSLVKDSVLKIETKVNGELRQKGSIDQMIFSIPTILSVISQGMTLEPGDIIATGTPSGVGSGFSPPKYLKSGDEIEIRVDELGVLTNTIQ</sequence>
<keyword evidence="4" id="KW-0378">Hydrolase</keyword>
<dbReference type="EMBL" id="JAOTPO010000002">
    <property type="protein sequence ID" value="MDE5412554.1"/>
    <property type="molecule type" value="Genomic_DNA"/>
</dbReference>
<evidence type="ECO:0000313" key="4">
    <source>
        <dbReference type="EMBL" id="MDE5412554.1"/>
    </source>
</evidence>
<organism evidence="4 5">
    <name type="scientific">Alkalihalobacterium chitinilyticum</name>
    <dbReference type="NCBI Taxonomy" id="2980103"/>
    <lineage>
        <taxon>Bacteria</taxon>
        <taxon>Bacillati</taxon>
        <taxon>Bacillota</taxon>
        <taxon>Bacilli</taxon>
        <taxon>Bacillales</taxon>
        <taxon>Bacillaceae</taxon>
        <taxon>Alkalihalobacterium</taxon>
    </lineage>
</organism>
<dbReference type="InterPro" id="IPR011234">
    <property type="entry name" value="Fumarylacetoacetase-like_C"/>
</dbReference>
<dbReference type="GO" id="GO:0016787">
    <property type="term" value="F:hydrolase activity"/>
    <property type="evidence" value="ECO:0007669"/>
    <property type="project" value="UniProtKB-KW"/>
</dbReference>
<feature type="domain" description="Fumarylacetoacetase-like C-terminal" evidence="3">
    <location>
        <begin position="95"/>
        <end position="300"/>
    </location>
</feature>
<keyword evidence="2" id="KW-0479">Metal-binding</keyword>
<evidence type="ECO:0000256" key="2">
    <source>
        <dbReference type="ARBA" id="ARBA00022723"/>
    </source>
</evidence>
<protein>
    <submittedName>
        <fullName evidence="4">Fumarylacetoacetate hydrolase family protein</fullName>
    </submittedName>
</protein>
<reference evidence="4" key="1">
    <citation type="submission" date="2024-05" db="EMBL/GenBank/DDBJ databases">
        <title>Alkalihalobacillus sp. strain MEB203 novel alkaliphilic bacterium from Lonar Lake, India.</title>
        <authorList>
            <person name="Joshi A."/>
            <person name="Thite S."/>
            <person name="Mengade P."/>
        </authorList>
    </citation>
    <scope>NUCLEOTIDE SEQUENCE</scope>
    <source>
        <strain evidence="4">MEB 203</strain>
    </source>
</reference>
<dbReference type="InterPro" id="IPR036663">
    <property type="entry name" value="Fumarylacetoacetase_C_sf"/>
</dbReference>
<keyword evidence="5" id="KW-1185">Reference proteome</keyword>
<dbReference type="PANTHER" id="PTHR11820">
    <property type="entry name" value="ACYLPYRUVASE"/>
    <property type="match status" value="1"/>
</dbReference>
<gene>
    <name evidence="4" type="ORF">N7Z68_04090</name>
</gene>
<dbReference type="Proteomes" id="UP001148125">
    <property type="component" value="Unassembled WGS sequence"/>
</dbReference>
<proteinExistence type="inferred from homology"/>
<dbReference type="Gene3D" id="3.90.850.10">
    <property type="entry name" value="Fumarylacetoacetase-like, C-terminal domain"/>
    <property type="match status" value="1"/>
</dbReference>
<dbReference type="Pfam" id="PF01557">
    <property type="entry name" value="FAA_hydrolase"/>
    <property type="match status" value="1"/>
</dbReference>
<accession>A0ABT5VAS9</accession>
<evidence type="ECO:0000313" key="5">
    <source>
        <dbReference type="Proteomes" id="UP001148125"/>
    </source>
</evidence>
<evidence type="ECO:0000259" key="3">
    <source>
        <dbReference type="Pfam" id="PF01557"/>
    </source>
</evidence>
<comment type="similarity">
    <text evidence="1">Belongs to the FAH family.</text>
</comment>
<comment type="caution">
    <text evidence="4">The sequence shown here is derived from an EMBL/GenBank/DDBJ whole genome shotgun (WGS) entry which is preliminary data.</text>
</comment>
<dbReference type="SUPFAM" id="SSF56529">
    <property type="entry name" value="FAH"/>
    <property type="match status" value="1"/>
</dbReference>
<dbReference type="PANTHER" id="PTHR11820:SF7">
    <property type="entry name" value="ACYLPYRUVASE FAHD1, MITOCHONDRIAL"/>
    <property type="match status" value="1"/>
</dbReference>